<dbReference type="EMBL" id="GBRH01162858">
    <property type="protein sequence ID" value="JAE35038.1"/>
    <property type="molecule type" value="Transcribed_RNA"/>
</dbReference>
<name>A0A0A9HQ64_ARUDO</name>
<organism evidence="1">
    <name type="scientific">Arundo donax</name>
    <name type="common">Giant reed</name>
    <name type="synonym">Donax arundinaceus</name>
    <dbReference type="NCBI Taxonomy" id="35708"/>
    <lineage>
        <taxon>Eukaryota</taxon>
        <taxon>Viridiplantae</taxon>
        <taxon>Streptophyta</taxon>
        <taxon>Embryophyta</taxon>
        <taxon>Tracheophyta</taxon>
        <taxon>Spermatophyta</taxon>
        <taxon>Magnoliopsida</taxon>
        <taxon>Liliopsida</taxon>
        <taxon>Poales</taxon>
        <taxon>Poaceae</taxon>
        <taxon>PACMAD clade</taxon>
        <taxon>Arundinoideae</taxon>
        <taxon>Arundineae</taxon>
        <taxon>Arundo</taxon>
    </lineage>
</organism>
<evidence type="ECO:0000313" key="1">
    <source>
        <dbReference type="EMBL" id="JAE35038.1"/>
    </source>
</evidence>
<reference evidence="1" key="2">
    <citation type="journal article" date="2015" name="Data Brief">
        <title>Shoot transcriptome of the giant reed, Arundo donax.</title>
        <authorList>
            <person name="Barrero R.A."/>
            <person name="Guerrero F.D."/>
            <person name="Moolhuijzen P."/>
            <person name="Goolsby J.A."/>
            <person name="Tidwell J."/>
            <person name="Bellgard S.E."/>
            <person name="Bellgard M.I."/>
        </authorList>
    </citation>
    <scope>NUCLEOTIDE SEQUENCE</scope>
    <source>
        <tissue evidence="1">Shoot tissue taken approximately 20 cm above the soil surface</tissue>
    </source>
</reference>
<sequence length="27" mass="3307">MVLYYVNFTRVCHYKKKVLKKTRASTE</sequence>
<reference evidence="1" key="1">
    <citation type="submission" date="2014-09" db="EMBL/GenBank/DDBJ databases">
        <authorList>
            <person name="Magalhaes I.L.F."/>
            <person name="Oliveira U."/>
            <person name="Santos F.R."/>
            <person name="Vidigal T.H.D.A."/>
            <person name="Brescovit A.D."/>
            <person name="Santos A.J."/>
        </authorList>
    </citation>
    <scope>NUCLEOTIDE SEQUENCE</scope>
    <source>
        <tissue evidence="1">Shoot tissue taken approximately 20 cm above the soil surface</tissue>
    </source>
</reference>
<dbReference type="AlphaFoldDB" id="A0A0A9HQ64"/>
<proteinExistence type="predicted"/>
<protein>
    <submittedName>
        <fullName evidence="1">Uncharacterized protein</fullName>
    </submittedName>
</protein>
<accession>A0A0A9HQ64</accession>